<name>A0A9N8F2D7_9STRA</name>
<organism evidence="2 3">
    <name type="scientific">Seminavis robusta</name>
    <dbReference type="NCBI Taxonomy" id="568900"/>
    <lineage>
        <taxon>Eukaryota</taxon>
        <taxon>Sar</taxon>
        <taxon>Stramenopiles</taxon>
        <taxon>Ochrophyta</taxon>
        <taxon>Bacillariophyta</taxon>
        <taxon>Bacillariophyceae</taxon>
        <taxon>Bacillariophycidae</taxon>
        <taxon>Naviculales</taxon>
        <taxon>Naviculaceae</taxon>
        <taxon>Seminavis</taxon>
    </lineage>
</organism>
<reference evidence="2" key="1">
    <citation type="submission" date="2020-06" db="EMBL/GenBank/DDBJ databases">
        <authorList>
            <consortium name="Plant Systems Biology data submission"/>
        </authorList>
    </citation>
    <scope>NUCLEOTIDE SEQUENCE</scope>
    <source>
        <strain evidence="2">D6</strain>
    </source>
</reference>
<evidence type="ECO:0000256" key="1">
    <source>
        <dbReference type="SAM" id="MobiDB-lite"/>
    </source>
</evidence>
<keyword evidence="3" id="KW-1185">Reference proteome</keyword>
<evidence type="ECO:0000313" key="3">
    <source>
        <dbReference type="Proteomes" id="UP001153069"/>
    </source>
</evidence>
<feature type="compositionally biased region" description="Polar residues" evidence="1">
    <location>
        <begin position="47"/>
        <end position="58"/>
    </location>
</feature>
<proteinExistence type="predicted"/>
<evidence type="ECO:0000313" key="2">
    <source>
        <dbReference type="EMBL" id="CAB9530289.1"/>
    </source>
</evidence>
<accession>A0A9N8F2D7</accession>
<sequence length="201" mass="22084">MGFETVPKAVSVPKSSDADSSITGVTGNNNNNKGAAQGGKIHKQLPSHCSQLTSSQDVMSDDKEEEEEETKTGKESDDQVEVVVVPRNERDIGFGEEDEEEEEQPMPALQGMASRLPVEMQQVLLDFREREANGTTLLNIQPRPCSQPTFAETQARVAQEEIRGGSSNINYGTGGVYYANRARKEDLNIATAQQYFAQEED</sequence>
<dbReference type="EMBL" id="CAICTM010002817">
    <property type="protein sequence ID" value="CAB9530289.1"/>
    <property type="molecule type" value="Genomic_DNA"/>
</dbReference>
<comment type="caution">
    <text evidence="2">The sequence shown here is derived from an EMBL/GenBank/DDBJ whole genome shotgun (WGS) entry which is preliminary data.</text>
</comment>
<feature type="region of interest" description="Disordered" evidence="1">
    <location>
        <begin position="1"/>
        <end position="113"/>
    </location>
</feature>
<feature type="compositionally biased region" description="Acidic residues" evidence="1">
    <location>
        <begin position="94"/>
        <end position="104"/>
    </location>
</feature>
<dbReference type="AlphaFoldDB" id="A0A9N8F2D7"/>
<feature type="compositionally biased region" description="Low complexity" evidence="1">
    <location>
        <begin position="23"/>
        <end position="39"/>
    </location>
</feature>
<dbReference type="Proteomes" id="UP001153069">
    <property type="component" value="Unassembled WGS sequence"/>
</dbReference>
<protein>
    <submittedName>
        <fullName evidence="2">Uncharacterized protein</fullName>
    </submittedName>
</protein>
<gene>
    <name evidence="2" type="ORF">SEMRO_2819_G337860.1</name>
</gene>